<keyword evidence="1" id="KW-0812">Transmembrane</keyword>
<comment type="caution">
    <text evidence="2">The sequence shown here is derived from an EMBL/GenBank/DDBJ whole genome shotgun (WGS) entry which is preliminary data.</text>
</comment>
<reference evidence="2 3" key="1">
    <citation type="submission" date="2019-10" db="EMBL/GenBank/DDBJ databases">
        <title>Comparative genomics of sulfur disproportionating microorganisms.</title>
        <authorList>
            <person name="Ward L.M."/>
            <person name="Bertran E."/>
            <person name="Johnston D."/>
        </authorList>
    </citation>
    <scope>NUCLEOTIDE SEQUENCE [LARGE SCALE GENOMIC DNA]</scope>
    <source>
        <strain evidence="2 3">DSM 14055</strain>
    </source>
</reference>
<keyword evidence="1" id="KW-0472">Membrane</keyword>
<keyword evidence="3" id="KW-1185">Reference proteome</keyword>
<sequence>MSYQLSYLDVLKALFLPLAPFDVLLLAGVFLGIPLITIWALKAAGAWRRWWWLLPVTVAFLFLVQLLAIWPQAGSGWRLTDEGLKLKAWPVSTTLDLKGTRAALVESSSPWRPVTRTYGYGTPGLTTGWCKLANGEKAVVFRHLHPGRMVVLELEGRYYVLTHPGVEELYSALLARGVKQGAL</sequence>
<dbReference type="EMBL" id="WHYR01000023">
    <property type="protein sequence ID" value="MQL52505.1"/>
    <property type="molecule type" value="Genomic_DNA"/>
</dbReference>
<evidence type="ECO:0000313" key="2">
    <source>
        <dbReference type="EMBL" id="MQL52505.1"/>
    </source>
</evidence>
<dbReference type="Proteomes" id="UP000441717">
    <property type="component" value="Unassembled WGS sequence"/>
</dbReference>
<proteinExistence type="predicted"/>
<evidence type="ECO:0008006" key="4">
    <source>
        <dbReference type="Google" id="ProtNLM"/>
    </source>
</evidence>
<name>A0A6N7IQY2_9FIRM</name>
<keyword evidence="1" id="KW-1133">Transmembrane helix</keyword>
<accession>A0A6N7IQY2</accession>
<dbReference type="OrthoDB" id="1809569at2"/>
<evidence type="ECO:0000256" key="1">
    <source>
        <dbReference type="SAM" id="Phobius"/>
    </source>
</evidence>
<dbReference type="AlphaFoldDB" id="A0A6N7IQY2"/>
<evidence type="ECO:0000313" key="3">
    <source>
        <dbReference type="Proteomes" id="UP000441717"/>
    </source>
</evidence>
<gene>
    <name evidence="2" type="ORF">GFC01_09575</name>
</gene>
<feature type="transmembrane region" description="Helical" evidence="1">
    <location>
        <begin position="50"/>
        <end position="70"/>
    </location>
</feature>
<dbReference type="RefSeq" id="WP_152946694.1">
    <property type="nucleotide sequence ID" value="NZ_WHYR01000023.1"/>
</dbReference>
<protein>
    <recommendedName>
        <fullName evidence="4">Bacterial Pleckstrin homology domain-containing protein</fullName>
    </recommendedName>
</protein>
<feature type="transmembrane region" description="Helical" evidence="1">
    <location>
        <begin position="20"/>
        <end position="41"/>
    </location>
</feature>
<organism evidence="2 3">
    <name type="scientific">Desulfofundulus thermobenzoicus</name>
    <dbReference type="NCBI Taxonomy" id="29376"/>
    <lineage>
        <taxon>Bacteria</taxon>
        <taxon>Bacillati</taxon>
        <taxon>Bacillota</taxon>
        <taxon>Clostridia</taxon>
        <taxon>Eubacteriales</taxon>
        <taxon>Peptococcaceae</taxon>
        <taxon>Desulfofundulus</taxon>
    </lineage>
</organism>